<protein>
    <submittedName>
        <fullName evidence="1">Uncharacterized protein</fullName>
    </submittedName>
</protein>
<reference evidence="1" key="2">
    <citation type="journal article" date="2015" name="Data Brief">
        <title>Shoot transcriptome of the giant reed, Arundo donax.</title>
        <authorList>
            <person name="Barrero R.A."/>
            <person name="Guerrero F.D."/>
            <person name="Moolhuijzen P."/>
            <person name="Goolsby J.A."/>
            <person name="Tidwell J."/>
            <person name="Bellgard S.E."/>
            <person name="Bellgard M.I."/>
        </authorList>
    </citation>
    <scope>NUCLEOTIDE SEQUENCE</scope>
    <source>
        <tissue evidence="1">Shoot tissue taken approximately 20 cm above the soil surface</tissue>
    </source>
</reference>
<reference evidence="1" key="1">
    <citation type="submission" date="2014-09" db="EMBL/GenBank/DDBJ databases">
        <authorList>
            <person name="Magalhaes I.L.F."/>
            <person name="Oliveira U."/>
            <person name="Santos F.R."/>
            <person name="Vidigal T.H.D.A."/>
            <person name="Brescovit A.D."/>
            <person name="Santos A.J."/>
        </authorList>
    </citation>
    <scope>NUCLEOTIDE SEQUENCE</scope>
    <source>
        <tissue evidence="1">Shoot tissue taken approximately 20 cm above the soil surface</tissue>
    </source>
</reference>
<accession>A0A0A9GQK5</accession>
<organism evidence="1">
    <name type="scientific">Arundo donax</name>
    <name type="common">Giant reed</name>
    <name type="synonym">Donax arundinaceus</name>
    <dbReference type="NCBI Taxonomy" id="35708"/>
    <lineage>
        <taxon>Eukaryota</taxon>
        <taxon>Viridiplantae</taxon>
        <taxon>Streptophyta</taxon>
        <taxon>Embryophyta</taxon>
        <taxon>Tracheophyta</taxon>
        <taxon>Spermatophyta</taxon>
        <taxon>Magnoliopsida</taxon>
        <taxon>Liliopsida</taxon>
        <taxon>Poales</taxon>
        <taxon>Poaceae</taxon>
        <taxon>PACMAD clade</taxon>
        <taxon>Arundinoideae</taxon>
        <taxon>Arundineae</taxon>
        <taxon>Arundo</taxon>
    </lineage>
</organism>
<proteinExistence type="predicted"/>
<evidence type="ECO:0000313" key="1">
    <source>
        <dbReference type="EMBL" id="JAE26727.1"/>
    </source>
</evidence>
<dbReference type="EMBL" id="GBRH01171169">
    <property type="protein sequence ID" value="JAE26727.1"/>
    <property type="molecule type" value="Transcribed_RNA"/>
</dbReference>
<dbReference type="AlphaFoldDB" id="A0A0A9GQK5"/>
<sequence length="39" mass="4250">MLLVFRTSPCFAISTKALNSEGIFLISCSTKVRCSQPAE</sequence>
<name>A0A0A9GQK5_ARUDO</name>